<evidence type="ECO:0000313" key="3">
    <source>
        <dbReference type="Proteomes" id="UP001642360"/>
    </source>
</evidence>
<name>A0ABC8U758_9AQUA</name>
<evidence type="ECO:0000313" key="2">
    <source>
        <dbReference type="EMBL" id="CAK9174826.1"/>
    </source>
</evidence>
<organism evidence="2 3">
    <name type="scientific">Ilex paraguariensis</name>
    <name type="common">yerba mate</name>
    <dbReference type="NCBI Taxonomy" id="185542"/>
    <lineage>
        <taxon>Eukaryota</taxon>
        <taxon>Viridiplantae</taxon>
        <taxon>Streptophyta</taxon>
        <taxon>Embryophyta</taxon>
        <taxon>Tracheophyta</taxon>
        <taxon>Spermatophyta</taxon>
        <taxon>Magnoliopsida</taxon>
        <taxon>eudicotyledons</taxon>
        <taxon>Gunneridae</taxon>
        <taxon>Pentapetalae</taxon>
        <taxon>asterids</taxon>
        <taxon>campanulids</taxon>
        <taxon>Aquifoliales</taxon>
        <taxon>Aquifoliaceae</taxon>
        <taxon>Ilex</taxon>
    </lineage>
</organism>
<dbReference type="EMBL" id="CAUOFW020006458">
    <property type="protein sequence ID" value="CAK9174826.1"/>
    <property type="molecule type" value="Genomic_DNA"/>
</dbReference>
<comment type="caution">
    <text evidence="2">The sequence shown here is derived from an EMBL/GenBank/DDBJ whole genome shotgun (WGS) entry which is preliminary data.</text>
</comment>
<dbReference type="Proteomes" id="UP001642360">
    <property type="component" value="Unassembled WGS sequence"/>
</dbReference>
<feature type="region of interest" description="Disordered" evidence="1">
    <location>
        <begin position="57"/>
        <end position="76"/>
    </location>
</feature>
<sequence>MTMSGNNLSEAREVTHELSDQRPLSDEGGEMQEVIFIREEVGNDGAINVETGVQAGTGEAAGVGEPGCSMGVEGDKEGEALPSEVTQNLEGEALWALASGCADHGEGIAVGWAQPGEHAAASPGITHGLASVLVNVRCQRDLRC</sequence>
<gene>
    <name evidence="2" type="ORF">ILEXP_LOCUS44594</name>
</gene>
<evidence type="ECO:0000256" key="1">
    <source>
        <dbReference type="SAM" id="MobiDB-lite"/>
    </source>
</evidence>
<proteinExistence type="predicted"/>
<dbReference type="AlphaFoldDB" id="A0ABC8U758"/>
<accession>A0ABC8U758</accession>
<keyword evidence="3" id="KW-1185">Reference proteome</keyword>
<feature type="region of interest" description="Disordered" evidence="1">
    <location>
        <begin position="1"/>
        <end position="28"/>
    </location>
</feature>
<reference evidence="2 3" key="1">
    <citation type="submission" date="2024-02" db="EMBL/GenBank/DDBJ databases">
        <authorList>
            <person name="Vignale AGUSTIN F."/>
            <person name="Sosa J E."/>
            <person name="Modenutti C."/>
        </authorList>
    </citation>
    <scope>NUCLEOTIDE SEQUENCE [LARGE SCALE GENOMIC DNA]</scope>
</reference>
<protein>
    <submittedName>
        <fullName evidence="2">Uncharacterized protein</fullName>
    </submittedName>
</protein>
<feature type="compositionally biased region" description="Basic and acidic residues" evidence="1">
    <location>
        <begin position="10"/>
        <end position="25"/>
    </location>
</feature>